<accession>A0A967KG96</accession>
<name>A0A967KG96_9PROT</name>
<feature type="domain" description="Ribosomal RNA adenine methylase transferase N-terminal" evidence="4">
    <location>
        <begin position="37"/>
        <end position="160"/>
    </location>
</feature>
<evidence type="ECO:0000259" key="4">
    <source>
        <dbReference type="SMART" id="SM00650"/>
    </source>
</evidence>
<evidence type="ECO:0000256" key="3">
    <source>
        <dbReference type="ARBA" id="ARBA00022691"/>
    </source>
</evidence>
<gene>
    <name evidence="5" type="ORF">HBA54_16310</name>
</gene>
<comment type="caution">
    <text evidence="5">The sequence shown here is derived from an EMBL/GenBank/DDBJ whole genome shotgun (WGS) entry which is preliminary data.</text>
</comment>
<keyword evidence="3" id="KW-0949">S-adenosyl-L-methionine</keyword>
<dbReference type="Gene3D" id="3.40.50.150">
    <property type="entry name" value="Vaccinia Virus protein VP39"/>
    <property type="match status" value="1"/>
</dbReference>
<dbReference type="SUPFAM" id="SSF53335">
    <property type="entry name" value="S-adenosyl-L-methionine-dependent methyltransferases"/>
    <property type="match status" value="1"/>
</dbReference>
<protein>
    <submittedName>
        <fullName evidence="5">Methyltransferase domain-containing protein</fullName>
    </submittedName>
</protein>
<dbReference type="InterPro" id="IPR029063">
    <property type="entry name" value="SAM-dependent_MTases_sf"/>
</dbReference>
<dbReference type="Pfam" id="PF13649">
    <property type="entry name" value="Methyltransf_25"/>
    <property type="match status" value="1"/>
</dbReference>
<evidence type="ECO:0000313" key="6">
    <source>
        <dbReference type="Proteomes" id="UP000761264"/>
    </source>
</evidence>
<keyword evidence="2" id="KW-0808">Transferase</keyword>
<dbReference type="RefSeq" id="WP_167226499.1">
    <property type="nucleotide sequence ID" value="NZ_JAAQPH010000012.1"/>
</dbReference>
<dbReference type="EMBL" id="JAAQPH010000012">
    <property type="protein sequence ID" value="NIA70171.1"/>
    <property type="molecule type" value="Genomic_DNA"/>
</dbReference>
<dbReference type="InterPro" id="IPR041698">
    <property type="entry name" value="Methyltransf_25"/>
</dbReference>
<evidence type="ECO:0000256" key="1">
    <source>
        <dbReference type="ARBA" id="ARBA00022603"/>
    </source>
</evidence>
<dbReference type="Proteomes" id="UP000761264">
    <property type="component" value="Unassembled WGS sequence"/>
</dbReference>
<dbReference type="CDD" id="cd02440">
    <property type="entry name" value="AdoMet_MTases"/>
    <property type="match status" value="1"/>
</dbReference>
<dbReference type="AlphaFoldDB" id="A0A967KG96"/>
<dbReference type="PROSITE" id="PS01131">
    <property type="entry name" value="RRNA_A_DIMETH"/>
    <property type="match status" value="1"/>
</dbReference>
<sequence length="219" mass="23348">MPTNSGPTLLRRNMSFLGRWLRNPKAVGAVIPSGKSLAAAMVAEIDREAEGAVIELGGGTGNITAALLDAGFPGQSITVIERDPTFHRLIAQRFPDVQVLQGDAAKLRRLLATAGVGKVKAIVSSLPLLSIPDRICLQIISEAMAVLGEDGTLVQFTYGPASPVSRRILTRLGLRGTRASWVMDNIPPAAVWRYHRPGIAAGRQEADQGTVKPLQKRSA</sequence>
<proteinExistence type="predicted"/>
<evidence type="ECO:0000256" key="2">
    <source>
        <dbReference type="ARBA" id="ARBA00022679"/>
    </source>
</evidence>
<dbReference type="InterPro" id="IPR020598">
    <property type="entry name" value="rRNA_Ade_methylase_Trfase_N"/>
</dbReference>
<keyword evidence="6" id="KW-1185">Reference proteome</keyword>
<reference evidence="5" key="1">
    <citation type="submission" date="2020-03" db="EMBL/GenBank/DDBJ databases">
        <title>Genome of Pelagibius litoralis DSM 21314T.</title>
        <authorList>
            <person name="Wang G."/>
        </authorList>
    </citation>
    <scope>NUCLEOTIDE SEQUENCE</scope>
    <source>
        <strain evidence="5">DSM 21314</strain>
    </source>
</reference>
<dbReference type="InterPro" id="IPR020596">
    <property type="entry name" value="rRNA_Ade_Mease_Trfase_CS"/>
</dbReference>
<dbReference type="SMART" id="SM00650">
    <property type="entry name" value="rADc"/>
    <property type="match status" value="1"/>
</dbReference>
<dbReference type="GO" id="GO:0000179">
    <property type="term" value="F:rRNA (adenine-N6,N6-)-dimethyltransferase activity"/>
    <property type="evidence" value="ECO:0007669"/>
    <property type="project" value="InterPro"/>
</dbReference>
<keyword evidence="1 5" id="KW-0489">Methyltransferase</keyword>
<evidence type="ECO:0000313" key="5">
    <source>
        <dbReference type="EMBL" id="NIA70171.1"/>
    </source>
</evidence>
<organism evidence="5 6">
    <name type="scientific">Pelagibius litoralis</name>
    <dbReference type="NCBI Taxonomy" id="374515"/>
    <lineage>
        <taxon>Bacteria</taxon>
        <taxon>Pseudomonadati</taxon>
        <taxon>Pseudomonadota</taxon>
        <taxon>Alphaproteobacteria</taxon>
        <taxon>Rhodospirillales</taxon>
        <taxon>Rhodovibrionaceae</taxon>
        <taxon>Pelagibius</taxon>
    </lineage>
</organism>